<dbReference type="CDD" id="cd01949">
    <property type="entry name" value="GGDEF"/>
    <property type="match status" value="1"/>
</dbReference>
<reference evidence="5" key="1">
    <citation type="journal article" date="2014" name="Int. J. Syst. Evol. Microbiol.">
        <title>Complete genome sequence of Corynebacterium casei LMG S-19264T (=DSM 44701T), isolated from a smear-ripened cheese.</title>
        <authorList>
            <consortium name="US DOE Joint Genome Institute (JGI-PGF)"/>
            <person name="Walter F."/>
            <person name="Albersmeier A."/>
            <person name="Kalinowski J."/>
            <person name="Ruckert C."/>
        </authorList>
    </citation>
    <scope>NUCLEOTIDE SEQUENCE</scope>
    <source>
        <strain evidence="5">CCM 7897</strain>
    </source>
</reference>
<feature type="transmembrane region" description="Helical" evidence="3">
    <location>
        <begin position="6"/>
        <end position="28"/>
    </location>
</feature>
<dbReference type="EMBL" id="BMCT01000008">
    <property type="protein sequence ID" value="GGF81371.1"/>
    <property type="molecule type" value="Genomic_DNA"/>
</dbReference>
<feature type="transmembrane region" description="Helical" evidence="3">
    <location>
        <begin position="150"/>
        <end position="172"/>
    </location>
</feature>
<evidence type="ECO:0000256" key="1">
    <source>
        <dbReference type="ARBA" id="ARBA00012528"/>
    </source>
</evidence>
<dbReference type="SUPFAM" id="SSF55073">
    <property type="entry name" value="Nucleotide cyclase"/>
    <property type="match status" value="1"/>
</dbReference>
<dbReference type="InterPro" id="IPR043128">
    <property type="entry name" value="Rev_trsase/Diguanyl_cyclase"/>
</dbReference>
<feature type="transmembrane region" description="Helical" evidence="3">
    <location>
        <begin position="93"/>
        <end position="115"/>
    </location>
</feature>
<feature type="transmembrane region" description="Helical" evidence="3">
    <location>
        <begin position="184"/>
        <end position="206"/>
    </location>
</feature>
<dbReference type="GO" id="GO:0043709">
    <property type="term" value="P:cell adhesion involved in single-species biofilm formation"/>
    <property type="evidence" value="ECO:0007669"/>
    <property type="project" value="TreeGrafter"/>
</dbReference>
<dbReference type="PROSITE" id="PS50887">
    <property type="entry name" value="GGDEF"/>
    <property type="match status" value="1"/>
</dbReference>
<dbReference type="AlphaFoldDB" id="A0A917FI63"/>
<dbReference type="GO" id="GO:0005886">
    <property type="term" value="C:plasma membrane"/>
    <property type="evidence" value="ECO:0007669"/>
    <property type="project" value="TreeGrafter"/>
</dbReference>
<comment type="caution">
    <text evidence="5">The sequence shown here is derived from an EMBL/GenBank/DDBJ whole genome shotgun (WGS) entry which is preliminary data.</text>
</comment>
<evidence type="ECO:0000256" key="2">
    <source>
        <dbReference type="ARBA" id="ARBA00034247"/>
    </source>
</evidence>
<sequence>MWLDPSTMFTALMATMVVSGLALLWSWWRSRAEFSLAWAGTALIAACLGVALYSRKIPLPDSLHQAVGPAMLIWATAGMLASARAFNERSTPWLAMTLAPAVWVLFWLSPAFGLWPPLRGLFAFSVFAVLLLAAANEFRHGAPLAGRKPLALLIAVHAVVLLLRIPVLLEIIPPGALPLQGPWIGMMLLEPMVMVHLFAILLIALTKERLEAQLRRTAETDPLTGLFNRRAFFDQGSARLAACERLGKPMAVVIFDLDGFKAVNDTHGHAAGDAVLIAFATAAAPCIAMGGIVGRIGGEEFALALPACGGLEATDTARRLMTRFTYHAKQVKGLGLACTTSGGLAVTADGRSSLDALLGAADHALYAAKREGDDLLHIAVPQDWPATAAA</sequence>
<dbReference type="GO" id="GO:0052621">
    <property type="term" value="F:diguanylate cyclase activity"/>
    <property type="evidence" value="ECO:0007669"/>
    <property type="project" value="UniProtKB-EC"/>
</dbReference>
<dbReference type="InterPro" id="IPR000160">
    <property type="entry name" value="GGDEF_dom"/>
</dbReference>
<keyword evidence="3" id="KW-0472">Membrane</keyword>
<feature type="transmembrane region" description="Helical" evidence="3">
    <location>
        <begin position="35"/>
        <end position="54"/>
    </location>
</feature>
<comment type="catalytic activity">
    <reaction evidence="2">
        <text>2 GTP = 3',3'-c-di-GMP + 2 diphosphate</text>
        <dbReference type="Rhea" id="RHEA:24898"/>
        <dbReference type="ChEBI" id="CHEBI:33019"/>
        <dbReference type="ChEBI" id="CHEBI:37565"/>
        <dbReference type="ChEBI" id="CHEBI:58805"/>
        <dbReference type="EC" id="2.7.7.65"/>
    </reaction>
</comment>
<dbReference type="NCBIfam" id="TIGR00254">
    <property type="entry name" value="GGDEF"/>
    <property type="match status" value="1"/>
</dbReference>
<evidence type="ECO:0000256" key="3">
    <source>
        <dbReference type="SAM" id="Phobius"/>
    </source>
</evidence>
<dbReference type="EC" id="2.7.7.65" evidence="1"/>
<dbReference type="PANTHER" id="PTHR45138:SF9">
    <property type="entry name" value="DIGUANYLATE CYCLASE DGCM-RELATED"/>
    <property type="match status" value="1"/>
</dbReference>
<dbReference type="Pfam" id="PF00990">
    <property type="entry name" value="GGDEF"/>
    <property type="match status" value="1"/>
</dbReference>
<dbReference type="InterPro" id="IPR029787">
    <property type="entry name" value="Nucleotide_cyclase"/>
</dbReference>
<keyword evidence="6" id="KW-1185">Reference proteome</keyword>
<evidence type="ECO:0000313" key="6">
    <source>
        <dbReference type="Proteomes" id="UP000606044"/>
    </source>
</evidence>
<accession>A0A917FI63</accession>
<dbReference type="Gene3D" id="3.30.70.270">
    <property type="match status" value="1"/>
</dbReference>
<name>A0A917FI63_9HYPH</name>
<dbReference type="SMART" id="SM00267">
    <property type="entry name" value="GGDEF"/>
    <property type="match status" value="1"/>
</dbReference>
<evidence type="ECO:0000259" key="4">
    <source>
        <dbReference type="PROSITE" id="PS50887"/>
    </source>
</evidence>
<keyword evidence="3" id="KW-0812">Transmembrane</keyword>
<feature type="domain" description="GGDEF" evidence="4">
    <location>
        <begin position="248"/>
        <end position="381"/>
    </location>
</feature>
<dbReference type="Proteomes" id="UP000606044">
    <property type="component" value="Unassembled WGS sequence"/>
</dbReference>
<feature type="transmembrane region" description="Helical" evidence="3">
    <location>
        <begin position="121"/>
        <end position="138"/>
    </location>
</feature>
<evidence type="ECO:0000313" key="5">
    <source>
        <dbReference type="EMBL" id="GGF81371.1"/>
    </source>
</evidence>
<dbReference type="GO" id="GO:1902201">
    <property type="term" value="P:negative regulation of bacterial-type flagellum-dependent cell motility"/>
    <property type="evidence" value="ECO:0007669"/>
    <property type="project" value="TreeGrafter"/>
</dbReference>
<organism evidence="5 6">
    <name type="scientific">Azorhizobium oxalatiphilum</name>
    <dbReference type="NCBI Taxonomy" id="980631"/>
    <lineage>
        <taxon>Bacteria</taxon>
        <taxon>Pseudomonadati</taxon>
        <taxon>Pseudomonadota</taxon>
        <taxon>Alphaproteobacteria</taxon>
        <taxon>Hyphomicrobiales</taxon>
        <taxon>Xanthobacteraceae</taxon>
        <taxon>Azorhizobium</taxon>
    </lineage>
</organism>
<feature type="transmembrane region" description="Helical" evidence="3">
    <location>
        <begin position="66"/>
        <end position="86"/>
    </location>
</feature>
<reference evidence="5" key="2">
    <citation type="submission" date="2020-09" db="EMBL/GenBank/DDBJ databases">
        <authorList>
            <person name="Sun Q."/>
            <person name="Sedlacek I."/>
        </authorList>
    </citation>
    <scope>NUCLEOTIDE SEQUENCE</scope>
    <source>
        <strain evidence="5">CCM 7897</strain>
    </source>
</reference>
<proteinExistence type="predicted"/>
<dbReference type="PANTHER" id="PTHR45138">
    <property type="entry name" value="REGULATORY COMPONENTS OF SENSORY TRANSDUCTION SYSTEM"/>
    <property type="match status" value="1"/>
</dbReference>
<keyword evidence="3" id="KW-1133">Transmembrane helix</keyword>
<gene>
    <name evidence="5" type="ORF">GCM10007301_46870</name>
</gene>
<protein>
    <recommendedName>
        <fullName evidence="1">diguanylate cyclase</fullName>
        <ecNumber evidence="1">2.7.7.65</ecNumber>
    </recommendedName>
</protein>
<dbReference type="InterPro" id="IPR050469">
    <property type="entry name" value="Diguanylate_Cyclase"/>
</dbReference>